<dbReference type="EMBL" id="KY709209">
    <property type="protein sequence ID" value="ARO90762.1"/>
    <property type="molecule type" value="Genomic_DNA"/>
</dbReference>
<dbReference type="Pfam" id="PF04983">
    <property type="entry name" value="RNA_pol_Rpb1_3"/>
    <property type="match status" value="1"/>
</dbReference>
<geneLocation type="chloroplast" evidence="11"/>
<keyword evidence="2 7" id="KW-0808">Transferase</keyword>
<evidence type="ECO:0000256" key="5">
    <source>
        <dbReference type="ARBA" id="ARBA00022833"/>
    </source>
</evidence>
<dbReference type="InterPro" id="IPR007081">
    <property type="entry name" value="RNA_pol_Rpb1_5"/>
</dbReference>
<keyword evidence="5 7" id="KW-0862">Zinc</keyword>
<dbReference type="Pfam" id="PF04998">
    <property type="entry name" value="RNA_pol_Rpb1_5"/>
    <property type="match status" value="1"/>
</dbReference>
<gene>
    <name evidence="7 11" type="primary">rpoC2</name>
</gene>
<feature type="binding site" evidence="7">
    <location>
        <position position="294"/>
    </location>
    <ligand>
        <name>Zn(2+)</name>
        <dbReference type="ChEBI" id="CHEBI:29105"/>
    </ligand>
</feature>
<dbReference type="InterPro" id="IPR038120">
    <property type="entry name" value="Rpb1_funnel_sf"/>
</dbReference>
<dbReference type="GO" id="GO:0003899">
    <property type="term" value="F:DNA-directed RNA polymerase activity"/>
    <property type="evidence" value="ECO:0007669"/>
    <property type="project" value="UniProtKB-UniRule"/>
</dbReference>
<dbReference type="EC" id="2.7.7.6" evidence="7"/>
<evidence type="ECO:0000256" key="6">
    <source>
        <dbReference type="ARBA" id="ARBA00023163"/>
    </source>
</evidence>
<comment type="catalytic activity">
    <reaction evidence="7">
        <text>RNA(n) + a ribonucleoside 5'-triphosphate = RNA(n+1) + diphosphate</text>
        <dbReference type="Rhea" id="RHEA:21248"/>
        <dbReference type="Rhea" id="RHEA-COMP:14527"/>
        <dbReference type="Rhea" id="RHEA-COMP:17342"/>
        <dbReference type="ChEBI" id="CHEBI:33019"/>
        <dbReference type="ChEBI" id="CHEBI:61557"/>
        <dbReference type="ChEBI" id="CHEBI:140395"/>
        <dbReference type="EC" id="2.7.7.6"/>
    </reaction>
</comment>
<protein>
    <recommendedName>
        <fullName evidence="7">DNA-directed RNA polymerase subunit beta''</fullName>
        <ecNumber evidence="7">2.7.7.6</ecNumber>
    </recommendedName>
    <alternativeName>
        <fullName evidence="7">PEP</fullName>
    </alternativeName>
    <alternativeName>
        <fullName evidence="7">Plastid-encoded RNA polymerase subunit beta''</fullName>
        <shortName evidence="7">RNA polymerase subunit beta''</shortName>
    </alternativeName>
</protein>
<dbReference type="SUPFAM" id="SSF64484">
    <property type="entry name" value="beta and beta-prime subunits of DNA dependent RNA-polymerase"/>
    <property type="match status" value="1"/>
</dbReference>
<feature type="binding site" evidence="7">
    <location>
        <position position="301"/>
    </location>
    <ligand>
        <name>Zn(2+)</name>
        <dbReference type="ChEBI" id="CHEBI:29105"/>
    </ligand>
</feature>
<keyword evidence="11" id="KW-0150">Chloroplast</keyword>
<dbReference type="GeneID" id="32887460"/>
<dbReference type="Gene3D" id="1.10.150.390">
    <property type="match status" value="1"/>
</dbReference>
<dbReference type="GO" id="GO:0000428">
    <property type="term" value="C:DNA-directed RNA polymerase complex"/>
    <property type="evidence" value="ECO:0007669"/>
    <property type="project" value="UniProtKB-KW"/>
</dbReference>
<keyword evidence="3 7" id="KW-0548">Nucleotidyltransferase</keyword>
<comment type="cofactor">
    <cofactor evidence="7">
        <name>Zn(2+)</name>
        <dbReference type="ChEBI" id="CHEBI:29105"/>
    </cofactor>
    <text evidence="7">Binds 1 Zn(2+) ion per subunit.</text>
</comment>
<dbReference type="GO" id="GO:0006351">
    <property type="term" value="P:DNA-templated transcription"/>
    <property type="evidence" value="ECO:0007669"/>
    <property type="project" value="UniProtKB-UniRule"/>
</dbReference>
<evidence type="ECO:0000256" key="7">
    <source>
        <dbReference type="HAMAP-Rule" id="MF_01324"/>
    </source>
</evidence>
<feature type="domain" description="RNA polymerase Rpb1" evidence="10">
    <location>
        <begin position="94"/>
        <end position="173"/>
    </location>
</feature>
<dbReference type="InterPro" id="IPR007066">
    <property type="entry name" value="RNA_pol_Rpb1_3"/>
</dbReference>
<feature type="binding site" evidence="7">
    <location>
        <position position="223"/>
    </location>
    <ligand>
        <name>Zn(2+)</name>
        <dbReference type="ChEBI" id="CHEBI:29105"/>
    </ligand>
</feature>
<dbReference type="NCBIfam" id="TIGR02388">
    <property type="entry name" value="rpoC2_cyan"/>
    <property type="match status" value="1"/>
</dbReference>
<comment type="subunit">
    <text evidence="7">In plastids the minimal PEP RNA polymerase catalytic core is composed of four subunits: alpha, beta, beta', and beta''. When a (nuclear-encoded) sigma factor is associated with the core the holoenzyme is formed, which can initiate transcription.</text>
</comment>
<evidence type="ECO:0000256" key="3">
    <source>
        <dbReference type="ARBA" id="ARBA00022695"/>
    </source>
</evidence>
<sequence length="1187" mass="134794">MVRQNQLPIPKFKNDVIDKHQLKNIMAWAFSNYGIARATCMADKLKDLGFKYATKAGISLSLEDLKIPPMKKELLYLTMKTIEITERKYNRGEITIVEKFQKVIDTWNYASESLKSEALLYFQLHDPLNPVYLMSFSGARGNISQVRQLVGMRGLMSDPQGQIIDLPIASNFREGLTVTEYFISSYGARKGLVDTALRTADSGYLTRRLHYFTIIVIIREKDCYSKKGIILENMFSNQRIILTLNQSLIGRVIAENVYSGELIASVNQDIDHILANFIIKQGIKKVLVRSPLTCDSFSSVCQYCYGWSLAHGSLVDIGEAVGIIAAQSIGEPGTQLTMRTFHTGGVFTGELAEQIYSPMSGKIIYPENYKLSIIRTRHGESAFKLEENMQLAIVDEQSKKNTNILLYRDSILFYKDQDWIYEKDIIAEMPINNRLTITQAQKYIVADIAGEVYFSDLIVEETSSKNYTSRITKKGGTIWVLSGQVYDIPDMAEVTVVPDQYVADNSVLARLQLRNKHAGKIRVIKNNDDHIKEIQVVADSVQFLNPKISKDMLKSKYILEMASNERFLLRVTNSMKIMNGQVIGDLISSIYHTKTGGIIKYLDLPVSTDQIGFIEDGYEVLGPGYILWISEETHEMNKDKSHLLVSNGDVVEPGHEILKNVFCKSHGIIHIIYKEDIVKEVIIKPGKIYPISSTSIIKGKTKGFLRPGEKTYENLTSDKLVYWELIEKGLQTFIVIRPIIVYSILDRNKTLEKELIYQSYEKRIKLRVLRKVNFKDGERVKSINGVECEICKYKKVKHHLQTANYLYPIEFTKNNSLVQLQFVALETIAIRYKYNASESLNIDNIQMNILVKNEDCIQPHTVLAQAEIISKYEGIVKRISGDSEIYFITLIMLLILDTISWPAKMNNIKFNVGDWIYTGDKIFSDKESQYSGQILSVDEAELKIRIARPYLVSINTILYINHSDLLKQAETIAILVFERAKTGDIVQGLPRIEEILEVRKNERNKELNPHAILETYFTHYCNAGLNLKDATQLTFQSIQSFLINEVQLVYQSQGVDISDKHLEIIISRMTEKVKIITGGSTGYLLDEVIEFKKISKTNQYMLNNGKETATYKPILLGITKASLNTTSFISAASFQETTKVLTDAAIMGRIDWLRGLKENVIIGRLIPAGTGFNINGHEIMSNINTDN</sequence>
<dbReference type="PANTHER" id="PTHR19376:SF68">
    <property type="entry name" value="DNA-DIRECTED RNA POLYMERASE SUBUNIT BETA"/>
    <property type="match status" value="1"/>
</dbReference>
<evidence type="ECO:0000256" key="1">
    <source>
        <dbReference type="ARBA" id="ARBA00022478"/>
    </source>
</evidence>
<feature type="domain" description="RNA polymerase Rpb1" evidence="9">
    <location>
        <begin position="175"/>
        <end position="1117"/>
    </location>
</feature>
<dbReference type="HAMAP" id="MF_01324">
    <property type="entry name" value="RNApol_bact_RpoC2"/>
    <property type="match status" value="1"/>
</dbReference>
<dbReference type="RefSeq" id="YP_009370273.1">
    <property type="nucleotide sequence ID" value="NC_034787.1"/>
</dbReference>
<name>A0A1Y9TM72_9RHOD</name>
<dbReference type="GO" id="GO:0009507">
    <property type="term" value="C:chloroplast"/>
    <property type="evidence" value="ECO:0007669"/>
    <property type="project" value="UniProtKB-SubCell"/>
</dbReference>
<proteinExistence type="inferred from homology"/>
<dbReference type="InterPro" id="IPR045867">
    <property type="entry name" value="DNA-dir_RpoC_beta_prime"/>
</dbReference>
<feature type="domain" description="RNA polymerase Rpb1" evidence="8">
    <location>
        <begin position="13"/>
        <end position="65"/>
    </location>
</feature>
<dbReference type="Gene3D" id="1.10.1790.20">
    <property type="match status" value="1"/>
</dbReference>
<dbReference type="InterPro" id="IPR042102">
    <property type="entry name" value="RNA_pol_Rpb1_3_sf"/>
</dbReference>
<comment type="subcellular location">
    <subcellularLocation>
        <location evidence="7">Plastid</location>
        <location evidence="7">Chloroplast</location>
    </subcellularLocation>
</comment>
<keyword evidence="4 7" id="KW-0479">Metal-binding</keyword>
<keyword evidence="1 7" id="KW-0240">DNA-directed RNA polymerase</keyword>
<reference evidence="11" key="1">
    <citation type="submission" date="2017-03" db="EMBL/GenBank/DDBJ databases">
        <title>The new red algal subphylum Proteorhodophytina comprises the largest and most divergent plastid genomes known.</title>
        <authorList>
            <person name="Munoz-Gomez S.A."/>
            <person name="Mejia-Franco F.G."/>
            <person name="Durnin K."/>
            <person name="Morgan C."/>
            <person name="Grisdale C.J."/>
            <person name="Archibald J.M."/>
            <person name="Slamovits C.H."/>
        </authorList>
    </citation>
    <scope>NUCLEOTIDE SEQUENCE</scope>
    <source>
        <strain evidence="11">NIES-2742</strain>
    </source>
</reference>
<keyword evidence="6 7" id="KW-0804">Transcription</keyword>
<keyword evidence="11" id="KW-0934">Plastid</keyword>
<dbReference type="CDD" id="cd02655">
    <property type="entry name" value="RNAP_beta'_C"/>
    <property type="match status" value="1"/>
</dbReference>
<dbReference type="InterPro" id="IPR007083">
    <property type="entry name" value="RNA_pol_Rpb1_4"/>
</dbReference>
<evidence type="ECO:0000256" key="2">
    <source>
        <dbReference type="ARBA" id="ARBA00022679"/>
    </source>
</evidence>
<comment type="function">
    <text evidence="7">DNA-dependent RNA polymerase catalyzes the transcription of DNA into RNA using the four ribonucleoside triphosphates as substrates.</text>
</comment>
<feature type="binding site" evidence="7">
    <location>
        <position position="304"/>
    </location>
    <ligand>
        <name>Zn(2+)</name>
        <dbReference type="ChEBI" id="CHEBI:29105"/>
    </ligand>
</feature>
<dbReference type="FunFam" id="1.10.150.390:FF:000002">
    <property type="entry name" value="DNA-directed RNA polymerase subunit beta"/>
    <property type="match status" value="1"/>
</dbReference>
<evidence type="ECO:0000256" key="4">
    <source>
        <dbReference type="ARBA" id="ARBA00022723"/>
    </source>
</evidence>
<dbReference type="GO" id="GO:0008270">
    <property type="term" value="F:zinc ion binding"/>
    <property type="evidence" value="ECO:0007669"/>
    <property type="project" value="UniProtKB-UniRule"/>
</dbReference>
<evidence type="ECO:0000259" key="8">
    <source>
        <dbReference type="Pfam" id="PF04983"/>
    </source>
</evidence>
<accession>A0A1Y9TM72</accession>
<dbReference type="Pfam" id="PF05000">
    <property type="entry name" value="RNA_pol_Rpb1_4"/>
    <property type="match status" value="1"/>
</dbReference>
<evidence type="ECO:0000259" key="10">
    <source>
        <dbReference type="Pfam" id="PF05000"/>
    </source>
</evidence>
<dbReference type="InterPro" id="IPR012756">
    <property type="entry name" value="DNA-dir_RpoC2_beta_pp"/>
</dbReference>
<organism evidence="11">
    <name type="scientific">Bulboplastis apyrenoidosa</name>
    <dbReference type="NCBI Taxonomy" id="1070855"/>
    <lineage>
        <taxon>Eukaryota</taxon>
        <taxon>Rhodophyta</taxon>
        <taxon>Rhodellophyceae</taxon>
        <taxon>Dixoniellales</taxon>
        <taxon>Dixoniellaceae</taxon>
        <taxon>Bulboplastis</taxon>
    </lineage>
</organism>
<dbReference type="PANTHER" id="PTHR19376">
    <property type="entry name" value="DNA-DIRECTED RNA POLYMERASE"/>
    <property type="match status" value="1"/>
</dbReference>
<dbReference type="AlphaFoldDB" id="A0A1Y9TM72"/>
<evidence type="ECO:0000313" key="11">
    <source>
        <dbReference type="EMBL" id="ARO90762.1"/>
    </source>
</evidence>
<evidence type="ECO:0000259" key="9">
    <source>
        <dbReference type="Pfam" id="PF04998"/>
    </source>
</evidence>
<dbReference type="Gene3D" id="1.10.274.100">
    <property type="entry name" value="RNA polymerase Rpb1, domain 3"/>
    <property type="match status" value="1"/>
</dbReference>
<dbReference type="GO" id="GO:0003677">
    <property type="term" value="F:DNA binding"/>
    <property type="evidence" value="ECO:0007669"/>
    <property type="project" value="UniProtKB-UniRule"/>
</dbReference>
<dbReference type="Gene3D" id="1.10.132.30">
    <property type="match status" value="1"/>
</dbReference>
<comment type="similarity">
    <text evidence="7">Belongs to the RNA polymerase beta' chain family. RpoC2 subfamily.</text>
</comment>